<sequence length="161" mass="18997">MQDIKKLNNYIINGDTMVIKHYEESVYRSWILERETAYLCIQTPEQILDESCKRKGLSTYAGRKKAVADLLEKKTRLPVPIEIDLESIFLPTTLKKRERSDWIAYKYIKEIKPSPNGDFFNRVVLTNNQEVDLEISFTTFNKQMMYAGYLVGYFFRKDDIC</sequence>
<gene>
    <name evidence="1" type="ORF">ABID56_002364</name>
</gene>
<dbReference type="Proteomes" id="UP001549167">
    <property type="component" value="Unassembled WGS sequence"/>
</dbReference>
<evidence type="ECO:0000313" key="1">
    <source>
        <dbReference type="EMBL" id="MET3684238.1"/>
    </source>
</evidence>
<comment type="caution">
    <text evidence="1">The sequence shown here is derived from an EMBL/GenBank/DDBJ whole genome shotgun (WGS) entry which is preliminary data.</text>
</comment>
<dbReference type="Pfam" id="PF06338">
    <property type="entry name" value="ComK"/>
    <property type="match status" value="1"/>
</dbReference>
<protein>
    <submittedName>
        <fullName evidence="1">Competence protein ComK</fullName>
    </submittedName>
</protein>
<organism evidence="1 2">
    <name type="scientific">Alkalibacillus flavidus</name>
    <dbReference type="NCBI Taxonomy" id="546021"/>
    <lineage>
        <taxon>Bacteria</taxon>
        <taxon>Bacillati</taxon>
        <taxon>Bacillota</taxon>
        <taxon>Bacilli</taxon>
        <taxon>Bacillales</taxon>
        <taxon>Bacillaceae</taxon>
        <taxon>Alkalibacillus</taxon>
    </lineage>
</organism>
<dbReference type="EMBL" id="JBEPMX010000014">
    <property type="protein sequence ID" value="MET3684238.1"/>
    <property type="molecule type" value="Genomic_DNA"/>
</dbReference>
<evidence type="ECO:0000313" key="2">
    <source>
        <dbReference type="Proteomes" id="UP001549167"/>
    </source>
</evidence>
<reference evidence="1 2" key="1">
    <citation type="submission" date="2024-06" db="EMBL/GenBank/DDBJ databases">
        <title>Genomic Encyclopedia of Type Strains, Phase IV (KMG-IV): sequencing the most valuable type-strain genomes for metagenomic binning, comparative biology and taxonomic classification.</title>
        <authorList>
            <person name="Goeker M."/>
        </authorList>
    </citation>
    <scope>NUCLEOTIDE SEQUENCE [LARGE SCALE GENOMIC DNA]</scope>
    <source>
        <strain evidence="1 2">DSM 23520</strain>
    </source>
</reference>
<proteinExistence type="predicted"/>
<accession>A0ABV2KXD4</accession>
<dbReference type="InterPro" id="IPR010461">
    <property type="entry name" value="ComK"/>
</dbReference>
<dbReference type="RefSeq" id="WP_354221401.1">
    <property type="nucleotide sequence ID" value="NZ_JBEPMX010000014.1"/>
</dbReference>
<name>A0ABV2KXD4_9BACI</name>
<keyword evidence="2" id="KW-1185">Reference proteome</keyword>